<reference evidence="2" key="1">
    <citation type="journal article" date="2019" name="Int. J. Syst. Evol. Microbiol.">
        <title>The Global Catalogue of Microorganisms (GCM) 10K type strain sequencing project: providing services to taxonomists for standard genome sequencing and annotation.</title>
        <authorList>
            <consortium name="The Broad Institute Genomics Platform"/>
            <consortium name="The Broad Institute Genome Sequencing Center for Infectious Disease"/>
            <person name="Wu L."/>
            <person name="Ma J."/>
        </authorList>
    </citation>
    <scope>NUCLEOTIDE SEQUENCE [LARGE SCALE GENOMIC DNA]</scope>
    <source>
        <strain evidence="2">JCM 17630</strain>
    </source>
</reference>
<proteinExistence type="predicted"/>
<evidence type="ECO:0000313" key="1">
    <source>
        <dbReference type="EMBL" id="GAA4239156.1"/>
    </source>
</evidence>
<dbReference type="EMBL" id="BAABCA010000007">
    <property type="protein sequence ID" value="GAA4239156.1"/>
    <property type="molecule type" value="Genomic_DNA"/>
</dbReference>
<organism evidence="1 2">
    <name type="scientific">Postechiella marina</name>
    <dbReference type="NCBI Taxonomy" id="943941"/>
    <lineage>
        <taxon>Bacteria</taxon>
        <taxon>Pseudomonadati</taxon>
        <taxon>Bacteroidota</taxon>
        <taxon>Flavobacteriia</taxon>
        <taxon>Flavobacteriales</taxon>
        <taxon>Flavobacteriaceae</taxon>
        <taxon>Postechiella</taxon>
    </lineage>
</organism>
<sequence length="167" mass="19469">MKKARFILFICILNINFCFTQNEINIDALIDNMTFKINLYNLKTNENIKQLTIKQTDSVGIKYTIGVSTLLAIDNYQILNTDTFSKFHYTPTKLETDEYVKNKIKYIIHKAGFLVPKRKGKLKIKAKTIVLNIKKPTLKKDIFGSSLYEQTLTRIKMKNKKLIFHAE</sequence>
<protein>
    <submittedName>
        <fullName evidence="1">Uncharacterized protein</fullName>
    </submittedName>
</protein>
<dbReference type="RefSeq" id="WP_344789402.1">
    <property type="nucleotide sequence ID" value="NZ_BAABCA010000007.1"/>
</dbReference>
<dbReference type="Proteomes" id="UP001501496">
    <property type="component" value="Unassembled WGS sequence"/>
</dbReference>
<comment type="caution">
    <text evidence="1">The sequence shown here is derived from an EMBL/GenBank/DDBJ whole genome shotgun (WGS) entry which is preliminary data.</text>
</comment>
<keyword evidence="2" id="KW-1185">Reference proteome</keyword>
<gene>
    <name evidence="1" type="ORF">GCM10022291_32390</name>
</gene>
<name>A0ABP8CGZ3_9FLAO</name>
<accession>A0ABP8CGZ3</accession>
<evidence type="ECO:0000313" key="2">
    <source>
        <dbReference type="Proteomes" id="UP001501496"/>
    </source>
</evidence>